<reference evidence="2 3" key="1">
    <citation type="journal article" date="2018" name="Front. Plant Sci.">
        <title>Red Clover (Trifolium pratense) and Zigzag Clover (T. medium) - A Picture of Genomic Similarities and Differences.</title>
        <authorList>
            <person name="Dluhosova J."/>
            <person name="Istvanek J."/>
            <person name="Nedelnik J."/>
            <person name="Repkova J."/>
        </authorList>
    </citation>
    <scope>NUCLEOTIDE SEQUENCE [LARGE SCALE GENOMIC DNA]</scope>
    <source>
        <strain evidence="3">cv. 10/8</strain>
        <tissue evidence="2">Leaf</tissue>
    </source>
</reference>
<feature type="non-terminal residue" evidence="2">
    <location>
        <position position="44"/>
    </location>
</feature>
<protein>
    <submittedName>
        <fullName evidence="2">Uncharacterized protein</fullName>
    </submittedName>
</protein>
<evidence type="ECO:0000313" key="2">
    <source>
        <dbReference type="EMBL" id="MCI60732.1"/>
    </source>
</evidence>
<feature type="compositionally biased region" description="Low complexity" evidence="1">
    <location>
        <begin position="15"/>
        <end position="28"/>
    </location>
</feature>
<proteinExistence type="predicted"/>
<dbReference type="AlphaFoldDB" id="A0A392TIF3"/>
<feature type="region of interest" description="Disordered" evidence="1">
    <location>
        <begin position="1"/>
        <end position="28"/>
    </location>
</feature>
<evidence type="ECO:0000313" key="3">
    <source>
        <dbReference type="Proteomes" id="UP000265520"/>
    </source>
</evidence>
<accession>A0A392TIF3</accession>
<organism evidence="2 3">
    <name type="scientific">Trifolium medium</name>
    <dbReference type="NCBI Taxonomy" id="97028"/>
    <lineage>
        <taxon>Eukaryota</taxon>
        <taxon>Viridiplantae</taxon>
        <taxon>Streptophyta</taxon>
        <taxon>Embryophyta</taxon>
        <taxon>Tracheophyta</taxon>
        <taxon>Spermatophyta</taxon>
        <taxon>Magnoliopsida</taxon>
        <taxon>eudicotyledons</taxon>
        <taxon>Gunneridae</taxon>
        <taxon>Pentapetalae</taxon>
        <taxon>rosids</taxon>
        <taxon>fabids</taxon>
        <taxon>Fabales</taxon>
        <taxon>Fabaceae</taxon>
        <taxon>Papilionoideae</taxon>
        <taxon>50 kb inversion clade</taxon>
        <taxon>NPAAA clade</taxon>
        <taxon>Hologalegina</taxon>
        <taxon>IRL clade</taxon>
        <taxon>Trifolieae</taxon>
        <taxon>Trifolium</taxon>
    </lineage>
</organism>
<comment type="caution">
    <text evidence="2">The sequence shown here is derived from an EMBL/GenBank/DDBJ whole genome shotgun (WGS) entry which is preliminary data.</text>
</comment>
<name>A0A392TIF3_9FABA</name>
<evidence type="ECO:0000256" key="1">
    <source>
        <dbReference type="SAM" id="MobiDB-lite"/>
    </source>
</evidence>
<sequence>MQFSDTPVASSVSLPTFNPTTTTYKPTEEITSPSLFKCCGSHSS</sequence>
<dbReference type="Proteomes" id="UP000265520">
    <property type="component" value="Unassembled WGS sequence"/>
</dbReference>
<feature type="compositionally biased region" description="Polar residues" evidence="1">
    <location>
        <begin position="1"/>
        <end position="14"/>
    </location>
</feature>
<keyword evidence="3" id="KW-1185">Reference proteome</keyword>
<dbReference type="EMBL" id="LXQA010587012">
    <property type="protein sequence ID" value="MCI60732.1"/>
    <property type="molecule type" value="Genomic_DNA"/>
</dbReference>